<dbReference type="KEGG" id="gob:Gobs_3550"/>
<dbReference type="HOGENOM" id="CLU_1914065_0_0_11"/>
<gene>
    <name evidence="2" type="ordered locus">Gobs_3550</name>
</gene>
<accession>D2SBN1</accession>
<dbReference type="STRING" id="526225.Gobs_3550"/>
<feature type="region of interest" description="Disordered" evidence="1">
    <location>
        <begin position="106"/>
        <end position="132"/>
    </location>
</feature>
<dbReference type="EMBL" id="CP001867">
    <property type="protein sequence ID" value="ADB76138.1"/>
    <property type="molecule type" value="Genomic_DNA"/>
</dbReference>
<dbReference type="eggNOG" id="ENOG50338Y8">
    <property type="taxonomic scope" value="Bacteria"/>
</dbReference>
<keyword evidence="3" id="KW-1185">Reference proteome</keyword>
<reference evidence="2 3" key="1">
    <citation type="journal article" date="2010" name="Stand. Genomic Sci.">
        <title>Complete genome sequence of Geodermatophilus obscurus type strain (G-20).</title>
        <authorList>
            <person name="Ivanova N."/>
            <person name="Sikorski J."/>
            <person name="Jando M."/>
            <person name="Munk C."/>
            <person name="Lapidus A."/>
            <person name="Glavina Del Rio T."/>
            <person name="Copeland A."/>
            <person name="Tice H."/>
            <person name="Cheng J.-F."/>
            <person name="Lucas S."/>
            <person name="Chen F."/>
            <person name="Nolan M."/>
            <person name="Bruce D."/>
            <person name="Goodwin L."/>
            <person name="Pitluck S."/>
            <person name="Mavromatis K."/>
            <person name="Mikhailova N."/>
            <person name="Pati A."/>
            <person name="Chen A."/>
            <person name="Palaniappan K."/>
            <person name="Land M."/>
            <person name="Hauser L."/>
            <person name="Chang Y.-J."/>
            <person name="Jeffries C.D."/>
            <person name="Meincke L."/>
            <person name="Brettin T."/>
            <person name="Detter J.C."/>
            <person name="Detter J.C."/>
            <person name="Rohde M."/>
            <person name="Goeker M."/>
            <person name="Bristow J."/>
            <person name="Eisen J.A."/>
            <person name="Markowitz V."/>
            <person name="Hugenholtz P."/>
            <person name="Kyrpides N.C."/>
            <person name="Klenk H.-P."/>
        </authorList>
    </citation>
    <scope>NUCLEOTIDE SEQUENCE [LARGE SCALE GENOMIC DNA]</scope>
    <source>
        <strain evidence="3">ATCC 25078 / DSM 43160 / JCM 3152 / KCC A-0152 / KCTC 9177 / NBRC 13315 / NRRL B-3577 / G-20</strain>
    </source>
</reference>
<evidence type="ECO:0000313" key="3">
    <source>
        <dbReference type="Proteomes" id="UP000001382"/>
    </source>
</evidence>
<dbReference type="Proteomes" id="UP000001382">
    <property type="component" value="Chromosome"/>
</dbReference>
<reference evidence="3" key="2">
    <citation type="submission" date="2010-01" db="EMBL/GenBank/DDBJ databases">
        <title>The complete genome of Geodermatophilus obscurus DSM 43160.</title>
        <authorList>
            <consortium name="US DOE Joint Genome Institute (JGI-PGF)"/>
            <person name="Lucas S."/>
            <person name="Copeland A."/>
            <person name="Lapidus A."/>
            <person name="Glavina del Rio T."/>
            <person name="Dalin E."/>
            <person name="Tice H."/>
            <person name="Bruce D."/>
            <person name="Goodwin L."/>
            <person name="Pitluck S."/>
            <person name="Kyrpides N."/>
            <person name="Mavromatis K."/>
            <person name="Ivanova N."/>
            <person name="Munk A.C."/>
            <person name="Brettin T."/>
            <person name="Detter J.C."/>
            <person name="Han C."/>
            <person name="Larimer F."/>
            <person name="Land M."/>
            <person name="Hauser L."/>
            <person name="Markowitz V."/>
            <person name="Cheng J.-F."/>
            <person name="Hugenholtz P."/>
            <person name="Woyke T."/>
            <person name="Wu D."/>
            <person name="Jando M."/>
            <person name="Schneider S."/>
            <person name="Klenk H.-P."/>
            <person name="Eisen J.A."/>
        </authorList>
    </citation>
    <scope>NUCLEOTIDE SEQUENCE [LARGE SCALE GENOMIC DNA]</scope>
    <source>
        <strain evidence="3">ATCC 25078 / DSM 43160 / JCM 3152 / KCC A-0152 / KCTC 9177 / NBRC 13315 / NRRL B-3577 / G-20</strain>
    </source>
</reference>
<sequence length="132" mass="14586">MWTNRGLQSRSIKGLHAGAALLEMNWRSERSLVSMTADRSLIARLAAHESWANTADPSARTAPARRALLDRFERRVDPDGLLSPAERARRAGHARKAYFTRLALRSAQARRKTPSVADVDGGPKGSDEDQPQ</sequence>
<proteinExistence type="predicted"/>
<organism evidence="2 3">
    <name type="scientific">Geodermatophilus obscurus (strain ATCC 25078 / DSM 43160 / JCM 3152 / CCUG 61914 / KCC A-0152 / KCTC 9177 / NBRC 13315 / NRRL B-3577 / G-20)</name>
    <dbReference type="NCBI Taxonomy" id="526225"/>
    <lineage>
        <taxon>Bacteria</taxon>
        <taxon>Bacillati</taxon>
        <taxon>Actinomycetota</taxon>
        <taxon>Actinomycetes</taxon>
        <taxon>Geodermatophilales</taxon>
        <taxon>Geodermatophilaceae</taxon>
        <taxon>Geodermatophilus</taxon>
    </lineage>
</organism>
<dbReference type="AlphaFoldDB" id="D2SBN1"/>
<name>D2SBN1_GEOOG</name>
<evidence type="ECO:0000256" key="1">
    <source>
        <dbReference type="SAM" id="MobiDB-lite"/>
    </source>
</evidence>
<evidence type="ECO:0000313" key="2">
    <source>
        <dbReference type="EMBL" id="ADB76138.1"/>
    </source>
</evidence>
<protein>
    <submittedName>
        <fullName evidence="2">Uncharacterized protein</fullName>
    </submittedName>
</protein>